<dbReference type="NCBIfam" id="NF008414">
    <property type="entry name" value="PRK11240.1"/>
    <property type="match status" value="1"/>
</dbReference>
<evidence type="ECO:0000256" key="2">
    <source>
        <dbReference type="ARBA" id="ARBA00007090"/>
    </source>
</evidence>
<dbReference type="Proteomes" id="UP000273143">
    <property type="component" value="Chromosome"/>
</dbReference>
<keyword evidence="8" id="KW-0378">Hydrolase</keyword>
<evidence type="ECO:0000259" key="14">
    <source>
        <dbReference type="Pfam" id="PF06832"/>
    </source>
</evidence>
<feature type="domain" description="Penicillin-binding protein transpeptidase" evidence="12">
    <location>
        <begin position="296"/>
        <end position="532"/>
    </location>
</feature>
<evidence type="ECO:0000256" key="9">
    <source>
        <dbReference type="ARBA" id="ARBA00023268"/>
    </source>
</evidence>
<dbReference type="GO" id="GO:0008658">
    <property type="term" value="F:penicillin binding"/>
    <property type="evidence" value="ECO:0007669"/>
    <property type="project" value="InterPro"/>
</dbReference>
<name>A0A3S9XI49_9GAMM</name>
<evidence type="ECO:0000256" key="10">
    <source>
        <dbReference type="ARBA" id="ARBA00044770"/>
    </source>
</evidence>
<protein>
    <recommendedName>
        <fullName evidence="10">peptidoglycan glycosyltransferase</fullName>
        <ecNumber evidence="10">2.4.99.28</ecNumber>
    </recommendedName>
</protein>
<accession>A0A3S9XI49</accession>
<dbReference type="InterPro" id="IPR001264">
    <property type="entry name" value="Glyco_trans_51"/>
</dbReference>
<evidence type="ECO:0000256" key="1">
    <source>
        <dbReference type="ARBA" id="ARBA00004752"/>
    </source>
</evidence>
<dbReference type="UniPathway" id="UPA00219"/>
<dbReference type="SUPFAM" id="SSF53955">
    <property type="entry name" value="Lysozyme-like"/>
    <property type="match status" value="1"/>
</dbReference>
<dbReference type="GO" id="GO:0006508">
    <property type="term" value="P:proteolysis"/>
    <property type="evidence" value="ECO:0007669"/>
    <property type="project" value="UniProtKB-KW"/>
</dbReference>
<evidence type="ECO:0000256" key="4">
    <source>
        <dbReference type="ARBA" id="ARBA00022645"/>
    </source>
</evidence>
<organism evidence="15 16">
    <name type="scientific">Entomomonas moraniae</name>
    <dbReference type="NCBI Taxonomy" id="2213226"/>
    <lineage>
        <taxon>Bacteria</taxon>
        <taxon>Pseudomonadati</taxon>
        <taxon>Pseudomonadota</taxon>
        <taxon>Gammaproteobacteria</taxon>
        <taxon>Pseudomonadales</taxon>
        <taxon>Pseudomonadaceae</taxon>
        <taxon>Entomomonas</taxon>
    </lineage>
</organism>
<evidence type="ECO:0000256" key="3">
    <source>
        <dbReference type="ARBA" id="ARBA00007739"/>
    </source>
</evidence>
<dbReference type="Pfam" id="PF06832">
    <property type="entry name" value="BiPBP_C"/>
    <property type="match status" value="1"/>
</dbReference>
<comment type="similarity">
    <text evidence="2">In the C-terminal section; belongs to the transpeptidase family.</text>
</comment>
<dbReference type="AlphaFoldDB" id="A0A3S9XI49"/>
<dbReference type="GO" id="GO:0008955">
    <property type="term" value="F:peptidoglycan glycosyltransferase activity"/>
    <property type="evidence" value="ECO:0007669"/>
    <property type="project" value="UniProtKB-EC"/>
</dbReference>
<dbReference type="EC" id="2.4.99.28" evidence="10"/>
<evidence type="ECO:0000256" key="6">
    <source>
        <dbReference type="ARBA" id="ARBA00022676"/>
    </source>
</evidence>
<evidence type="ECO:0000259" key="13">
    <source>
        <dbReference type="Pfam" id="PF00912"/>
    </source>
</evidence>
<reference evidence="16" key="1">
    <citation type="submission" date="2018-06" db="EMBL/GenBank/DDBJ databases">
        <title>Complete genome of Pseudomonas insecticola strain QZS01.</title>
        <authorList>
            <person name="Wang J."/>
            <person name="Su Q."/>
        </authorList>
    </citation>
    <scope>NUCLEOTIDE SEQUENCE [LARGE SCALE GENOMIC DNA]</scope>
    <source>
        <strain evidence="16">QZS01</strain>
    </source>
</reference>
<comment type="catalytic activity">
    <reaction evidence="11">
        <text>[GlcNAc-(1-&gt;4)-Mur2Ac(oyl-L-Ala-gamma-D-Glu-L-Lys-D-Ala-D-Ala)](n)-di-trans,octa-cis-undecaprenyl diphosphate + beta-D-GlcNAc-(1-&gt;4)-Mur2Ac(oyl-L-Ala-gamma-D-Glu-L-Lys-D-Ala-D-Ala)-di-trans,octa-cis-undecaprenyl diphosphate = [GlcNAc-(1-&gt;4)-Mur2Ac(oyl-L-Ala-gamma-D-Glu-L-Lys-D-Ala-D-Ala)](n+1)-di-trans,octa-cis-undecaprenyl diphosphate + di-trans,octa-cis-undecaprenyl diphosphate + H(+)</text>
        <dbReference type="Rhea" id="RHEA:23708"/>
        <dbReference type="Rhea" id="RHEA-COMP:9602"/>
        <dbReference type="Rhea" id="RHEA-COMP:9603"/>
        <dbReference type="ChEBI" id="CHEBI:15378"/>
        <dbReference type="ChEBI" id="CHEBI:58405"/>
        <dbReference type="ChEBI" id="CHEBI:60033"/>
        <dbReference type="ChEBI" id="CHEBI:78435"/>
        <dbReference type="EC" id="2.4.99.28"/>
    </reaction>
</comment>
<dbReference type="Pfam" id="PF00912">
    <property type="entry name" value="Transgly"/>
    <property type="match status" value="1"/>
</dbReference>
<evidence type="ECO:0000256" key="8">
    <source>
        <dbReference type="ARBA" id="ARBA00022801"/>
    </source>
</evidence>
<comment type="pathway">
    <text evidence="1">Cell wall biogenesis; peptidoglycan biosynthesis.</text>
</comment>
<dbReference type="GO" id="GO:0009252">
    <property type="term" value="P:peptidoglycan biosynthetic process"/>
    <property type="evidence" value="ECO:0007669"/>
    <property type="project" value="UniProtKB-UniPathway"/>
</dbReference>
<feature type="domain" description="Penicillin-binding C-terminal" evidence="14">
    <location>
        <begin position="688"/>
        <end position="770"/>
    </location>
</feature>
<dbReference type="SUPFAM" id="SSF56601">
    <property type="entry name" value="beta-lactamase/transpeptidase-like"/>
    <property type="match status" value="1"/>
</dbReference>
<evidence type="ECO:0000256" key="11">
    <source>
        <dbReference type="ARBA" id="ARBA00049902"/>
    </source>
</evidence>
<dbReference type="InterPro" id="IPR023346">
    <property type="entry name" value="Lysozyme-like_dom_sf"/>
</dbReference>
<dbReference type="FunFam" id="1.10.3810.10:FF:000006">
    <property type="entry name" value="Penicillin-binding protein 1C"/>
    <property type="match status" value="1"/>
</dbReference>
<keyword evidence="16" id="KW-1185">Reference proteome</keyword>
<keyword evidence="5" id="KW-0645">Protease</keyword>
<proteinExistence type="inferred from homology"/>
<dbReference type="Gene3D" id="3.40.710.10">
    <property type="entry name" value="DD-peptidase/beta-lactamase superfamily"/>
    <property type="match status" value="1"/>
</dbReference>
<comment type="similarity">
    <text evidence="3">In the N-terminal section; belongs to the glycosyltransferase 51 family.</text>
</comment>
<dbReference type="PANTHER" id="PTHR32282">
    <property type="entry name" value="BINDING PROTEIN TRANSPEPTIDASE, PUTATIVE-RELATED"/>
    <property type="match status" value="1"/>
</dbReference>
<keyword evidence="4" id="KW-0121">Carboxypeptidase</keyword>
<evidence type="ECO:0000256" key="5">
    <source>
        <dbReference type="ARBA" id="ARBA00022670"/>
    </source>
</evidence>
<dbReference type="InterPro" id="IPR036950">
    <property type="entry name" value="PBP_transglycosylase"/>
</dbReference>
<dbReference type="KEGG" id="emo:DM558_01495"/>
<dbReference type="EMBL" id="CP029822">
    <property type="protein sequence ID" value="AZS52137.1"/>
    <property type="molecule type" value="Genomic_DNA"/>
</dbReference>
<dbReference type="GO" id="GO:0004180">
    <property type="term" value="F:carboxypeptidase activity"/>
    <property type="evidence" value="ECO:0007669"/>
    <property type="project" value="UniProtKB-KW"/>
</dbReference>
<dbReference type="Gene3D" id="1.10.3810.10">
    <property type="entry name" value="Biosynthetic peptidoglycan transglycosylase-like"/>
    <property type="match status" value="1"/>
</dbReference>
<dbReference type="NCBIfam" id="TIGR02073">
    <property type="entry name" value="PBP_1c"/>
    <property type="match status" value="1"/>
</dbReference>
<dbReference type="InterPro" id="IPR050396">
    <property type="entry name" value="Glycosyltr_51/Transpeptidase"/>
</dbReference>
<keyword evidence="9" id="KW-0511">Multifunctional enzyme</keyword>
<dbReference type="InterPro" id="IPR011815">
    <property type="entry name" value="PBP_1c"/>
</dbReference>
<dbReference type="PANTHER" id="PTHR32282:SF15">
    <property type="entry name" value="PENICILLIN-BINDING PROTEIN 1C"/>
    <property type="match status" value="1"/>
</dbReference>
<keyword evidence="7" id="KW-0808">Transferase</keyword>
<sequence length="773" mass="86005">MGRHWRIWLCIPFFLLVLLWAVDKLYPLPLPDDGVARVVLAEDGTLLWRFADEEGVWRYPITIDQVSPAYIEALLTYEDRWFYEHPGVNPVALARAFCQNISHGKIISGGSTISMQVARLIEPHSRTYWGKLRQVFRTLQLEWHLSKEQILTLYLNRAPYGGTIEGIAAASWSYLGKPPDQLTKAEAALLAVLPQAPSRLRPDRYPERAKLARDKVLDRLAEFAIWPQSEVNEIKEENIFLAERQEPQMAPLLARRLYSKNQPPVIKTTINATMQRRLEDLLKNWQVKLPEYTSAAILVVDHQTMEVKAYLGSIDMNDSKRFGHVDMVSSIRSPGSTLKPFLYALAMDAGLIHSESLLQDVPRRYGDYKPGNFSAGFIGPVSASEALSMSLNLPVVQLLESYGPKRFYGELNGAGVNLTLPTMTTPNLAVILGGVGTNLESLVSGYSAFARHGKVAQLRFTPTAPLQEKPLLSDGSAWIIRRILSGQAEPDRNPQAGLVRRNNLAWKTGTSYGFRDAWAIGVGPRYIVGVWIGRPDGTPVPGQFGLASATPLLLQTHDLVMSQAPTAVMGVDENLQPKRVGVASICWPSGQPLAKKDPNCRKERFAWTLDGLTPPTLQASDQPLGTGIVQTIWVNNQGLQVASDCVGAIKKRIDLWPAALEPWLQYKERRTRRLPKEDKTCPPLSLPQSAPLFIVGVQEGDRLSLPATNADPLTLTFSSLGGAGSRWWFLNGELIQETQPDEAFKWTFRKSGKQQLALLDELGQTVTIEFSVQ</sequence>
<dbReference type="GO" id="GO:0030288">
    <property type="term" value="C:outer membrane-bounded periplasmic space"/>
    <property type="evidence" value="ECO:0007669"/>
    <property type="project" value="TreeGrafter"/>
</dbReference>
<evidence type="ECO:0000256" key="7">
    <source>
        <dbReference type="ARBA" id="ARBA00022679"/>
    </source>
</evidence>
<evidence type="ECO:0000259" key="12">
    <source>
        <dbReference type="Pfam" id="PF00905"/>
    </source>
</evidence>
<dbReference type="InterPro" id="IPR009647">
    <property type="entry name" value="PBP_C"/>
</dbReference>
<gene>
    <name evidence="15" type="ORF">DM558_01495</name>
</gene>
<keyword evidence="6" id="KW-0328">Glycosyltransferase</keyword>
<feature type="domain" description="Glycosyl transferase family 51" evidence="13">
    <location>
        <begin position="54"/>
        <end position="220"/>
    </location>
</feature>
<dbReference type="InterPro" id="IPR012338">
    <property type="entry name" value="Beta-lactam/transpept-like"/>
</dbReference>
<dbReference type="Pfam" id="PF00905">
    <property type="entry name" value="Transpeptidase"/>
    <property type="match status" value="1"/>
</dbReference>
<evidence type="ECO:0000313" key="16">
    <source>
        <dbReference type="Proteomes" id="UP000273143"/>
    </source>
</evidence>
<dbReference type="InterPro" id="IPR001460">
    <property type="entry name" value="PCN-bd_Tpept"/>
</dbReference>
<dbReference type="FunFam" id="3.40.710.10:FF:000021">
    <property type="entry name" value="Penicillin-binding protein 1C"/>
    <property type="match status" value="1"/>
</dbReference>
<evidence type="ECO:0000313" key="15">
    <source>
        <dbReference type="EMBL" id="AZS52137.1"/>
    </source>
</evidence>